<reference evidence="1 2" key="1">
    <citation type="submission" date="2017-02" db="EMBL/GenBank/DDBJ databases">
        <title>The new phylogeny of genus Mycobacterium.</title>
        <authorList>
            <person name="Tortoli E."/>
            <person name="Trovato A."/>
            <person name="Cirillo D.M."/>
        </authorList>
    </citation>
    <scope>NUCLEOTIDE SEQUENCE [LARGE SCALE GENOMIC DNA]</scope>
    <source>
        <strain evidence="1 2">DSM 45057</strain>
    </source>
</reference>
<proteinExistence type="predicted"/>
<gene>
    <name evidence="1" type="ORF">BST12_10710</name>
</gene>
<protein>
    <submittedName>
        <fullName evidence="1">Uncharacterized protein</fullName>
    </submittedName>
</protein>
<organism evidence="1 2">
    <name type="scientific">Mycobacterium angelicum</name>
    <dbReference type="NCBI Taxonomy" id="470074"/>
    <lineage>
        <taxon>Bacteria</taxon>
        <taxon>Bacillati</taxon>
        <taxon>Actinomycetota</taxon>
        <taxon>Actinomycetes</taxon>
        <taxon>Mycobacteriales</taxon>
        <taxon>Mycobacteriaceae</taxon>
        <taxon>Mycobacterium</taxon>
    </lineage>
</organism>
<evidence type="ECO:0000313" key="2">
    <source>
        <dbReference type="Proteomes" id="UP000192284"/>
    </source>
</evidence>
<accession>A0A1W9ZVU1</accession>
<dbReference type="Proteomes" id="UP000192284">
    <property type="component" value="Unassembled WGS sequence"/>
</dbReference>
<keyword evidence="2" id="KW-1185">Reference proteome</keyword>
<dbReference type="EMBL" id="MVHE01000012">
    <property type="protein sequence ID" value="ORA21873.1"/>
    <property type="molecule type" value="Genomic_DNA"/>
</dbReference>
<evidence type="ECO:0000313" key="1">
    <source>
        <dbReference type="EMBL" id="ORA21873.1"/>
    </source>
</evidence>
<name>A0A1W9ZVU1_MYCAN</name>
<comment type="caution">
    <text evidence="1">The sequence shown here is derived from an EMBL/GenBank/DDBJ whole genome shotgun (WGS) entry which is preliminary data.</text>
</comment>
<sequence>MVDYMLQIRPNTDREFAEKYLKRYSSLNAPASFCYAFSAKQKYLQILTMTFQQLNASLLNGMPVSITSQVSRWADQLGIPPSPADKQ</sequence>
<dbReference type="AlphaFoldDB" id="A0A1W9ZVU1"/>